<dbReference type="InParanoid" id="A0A672K1N4"/>
<keyword evidence="3" id="KW-1185">Reference proteome</keyword>
<dbReference type="GO" id="GO:0007266">
    <property type="term" value="P:Rho protein signal transduction"/>
    <property type="evidence" value="ECO:0007669"/>
    <property type="project" value="TreeGrafter"/>
</dbReference>
<dbReference type="SUPFAM" id="SSF48065">
    <property type="entry name" value="DBL homology domain (DH-domain)"/>
    <property type="match status" value="1"/>
</dbReference>
<dbReference type="InterPro" id="IPR000219">
    <property type="entry name" value="DH_dom"/>
</dbReference>
<organism evidence="2 3">
    <name type="scientific">Sinocyclocheilus grahami</name>
    <name type="common">Dianchi golden-line fish</name>
    <name type="synonym">Barbus grahami</name>
    <dbReference type="NCBI Taxonomy" id="75366"/>
    <lineage>
        <taxon>Eukaryota</taxon>
        <taxon>Metazoa</taxon>
        <taxon>Chordata</taxon>
        <taxon>Craniata</taxon>
        <taxon>Vertebrata</taxon>
        <taxon>Euteleostomi</taxon>
        <taxon>Actinopterygii</taxon>
        <taxon>Neopterygii</taxon>
        <taxon>Teleostei</taxon>
        <taxon>Ostariophysi</taxon>
        <taxon>Cypriniformes</taxon>
        <taxon>Cyprinidae</taxon>
        <taxon>Cyprininae</taxon>
        <taxon>Sinocyclocheilus</taxon>
    </lineage>
</organism>
<name>A0A672K1N4_SINGR</name>
<reference evidence="2" key="2">
    <citation type="submission" date="2025-09" db="UniProtKB">
        <authorList>
            <consortium name="Ensembl"/>
        </authorList>
    </citation>
    <scope>IDENTIFICATION</scope>
</reference>
<evidence type="ECO:0000313" key="3">
    <source>
        <dbReference type="Proteomes" id="UP000472262"/>
    </source>
</evidence>
<dbReference type="Gene3D" id="1.20.900.10">
    <property type="entry name" value="Dbl homology (DH) domain"/>
    <property type="match status" value="1"/>
</dbReference>
<dbReference type="Gene3D" id="2.30.29.30">
    <property type="entry name" value="Pleckstrin-homology domain (PH domain)/Phosphotyrosine-binding domain (PTB)"/>
    <property type="match status" value="1"/>
</dbReference>
<evidence type="ECO:0000313" key="2">
    <source>
        <dbReference type="Ensembl" id="ENSSGRP00000002387.1"/>
    </source>
</evidence>
<dbReference type="GO" id="GO:0030139">
    <property type="term" value="C:endocytic vesicle"/>
    <property type="evidence" value="ECO:0007669"/>
    <property type="project" value="TreeGrafter"/>
</dbReference>
<dbReference type="Proteomes" id="UP000472262">
    <property type="component" value="Unassembled WGS sequence"/>
</dbReference>
<sequence length="306" mass="34895">YIKKLHVITDLFLCGLLNLQESGLLSEVEPVRLFSNIQDIVQLHTSLWAEVMLPALEKARQKRSVINPTELHQGFSTVSVCISFVKTLMNRPLQHSLWAETHKQCNRLKLTDMLVKPHQRLTKYPLLLKSVLKKTDDPATREALNKMVAAVECFINSVDSQMRQREEKQKLAAIAGRIEAYEAVEGASEEVERILREYNNFDLTAPVMGAPPEETRQLLLEGALKMKEGKESRMDVYCFLFTDVLLITKSVKRVEKVKVIRQPLVIHNVVCRELKDPGSFLLIYLNEFRCAIIKASPKSINLNASK</sequence>
<dbReference type="GO" id="GO:0005085">
    <property type="term" value="F:guanyl-nucleotide exchange factor activity"/>
    <property type="evidence" value="ECO:0007669"/>
    <property type="project" value="InterPro"/>
</dbReference>
<dbReference type="InterPro" id="IPR011993">
    <property type="entry name" value="PH-like_dom_sf"/>
</dbReference>
<dbReference type="GO" id="GO:0005886">
    <property type="term" value="C:plasma membrane"/>
    <property type="evidence" value="ECO:0007669"/>
    <property type="project" value="TreeGrafter"/>
</dbReference>
<dbReference type="GO" id="GO:0043542">
    <property type="term" value="P:endothelial cell migration"/>
    <property type="evidence" value="ECO:0007669"/>
    <property type="project" value="TreeGrafter"/>
</dbReference>
<dbReference type="AlphaFoldDB" id="A0A672K1N4"/>
<evidence type="ECO:0000259" key="1">
    <source>
        <dbReference type="PROSITE" id="PS50010"/>
    </source>
</evidence>
<protein>
    <recommendedName>
        <fullName evidence="1">DH domain-containing protein</fullName>
    </recommendedName>
</protein>
<dbReference type="GO" id="GO:0030424">
    <property type="term" value="C:axon"/>
    <property type="evidence" value="ECO:0007669"/>
    <property type="project" value="TreeGrafter"/>
</dbReference>
<dbReference type="InterPro" id="IPR040181">
    <property type="entry name" value="PKHG5/7"/>
</dbReference>
<dbReference type="CDD" id="cd13244">
    <property type="entry name" value="PH_PLEKHG5_G6"/>
    <property type="match status" value="1"/>
</dbReference>
<dbReference type="PROSITE" id="PS50010">
    <property type="entry name" value="DH_2"/>
    <property type="match status" value="1"/>
</dbReference>
<dbReference type="PANTHER" id="PTHR13217">
    <property type="entry name" value="PLECKSTRIN HOMOLOGY DOMAIN-CONTAINING FAMILY G MEMBER 7"/>
    <property type="match status" value="1"/>
</dbReference>
<dbReference type="SUPFAM" id="SSF50729">
    <property type="entry name" value="PH domain-like"/>
    <property type="match status" value="1"/>
</dbReference>
<dbReference type="Pfam" id="PF00621">
    <property type="entry name" value="RhoGEF"/>
    <property type="match status" value="1"/>
</dbReference>
<dbReference type="SMART" id="SM00325">
    <property type="entry name" value="RhoGEF"/>
    <property type="match status" value="1"/>
</dbReference>
<accession>A0A672K1N4</accession>
<dbReference type="PANTHER" id="PTHR13217:SF12">
    <property type="entry name" value="PLECKSTRIN HOMOLOGY DOMAIN-CONTAINING FAMILY G MEMBER 5 ISOFORM X1-RELATED"/>
    <property type="match status" value="1"/>
</dbReference>
<dbReference type="OMA" id="KSHTKQR"/>
<reference evidence="2" key="1">
    <citation type="submission" date="2025-08" db="UniProtKB">
        <authorList>
            <consortium name="Ensembl"/>
        </authorList>
    </citation>
    <scope>IDENTIFICATION</scope>
</reference>
<dbReference type="InterPro" id="IPR035899">
    <property type="entry name" value="DBL_dom_sf"/>
</dbReference>
<dbReference type="Ensembl" id="ENSSGRT00000002612.1">
    <property type="protein sequence ID" value="ENSSGRP00000002387.1"/>
    <property type="gene ID" value="ENSSGRG00000001514.1"/>
</dbReference>
<feature type="domain" description="DH" evidence="1">
    <location>
        <begin position="1"/>
        <end position="161"/>
    </location>
</feature>
<proteinExistence type="predicted"/>